<evidence type="ECO:0000313" key="3">
    <source>
        <dbReference type="EMBL" id="PZM15754.1"/>
    </source>
</evidence>
<keyword evidence="2" id="KW-0732">Signal</keyword>
<dbReference type="PANTHER" id="PTHR36513:SF1">
    <property type="entry name" value="TRANSMEMBRANE PROTEIN"/>
    <property type="match status" value="1"/>
</dbReference>
<protein>
    <submittedName>
        <fullName evidence="3">Esterase</fullName>
    </submittedName>
</protein>
<evidence type="ECO:0000256" key="2">
    <source>
        <dbReference type="SAM" id="SignalP"/>
    </source>
</evidence>
<proteinExistence type="predicted"/>
<feature type="region of interest" description="Disordered" evidence="1">
    <location>
        <begin position="391"/>
        <end position="418"/>
    </location>
</feature>
<dbReference type="Proteomes" id="UP000248925">
    <property type="component" value="Unassembled WGS sequence"/>
</dbReference>
<feature type="compositionally biased region" description="Basic and acidic residues" evidence="1">
    <location>
        <begin position="393"/>
        <end position="403"/>
    </location>
</feature>
<dbReference type="OrthoDB" id="9797755at2"/>
<dbReference type="PIRSF" id="PIRSF033909">
    <property type="entry name" value="UCP033909"/>
    <property type="match status" value="1"/>
</dbReference>
<gene>
    <name evidence="3" type="ORF">CPY51_06225</name>
</gene>
<feature type="chain" id="PRO_5015994426" evidence="2">
    <location>
        <begin position="31"/>
        <end position="418"/>
    </location>
</feature>
<reference evidence="3 4" key="1">
    <citation type="journal article" date="2018" name="Sci. Rep.">
        <title>Rhizobium tumorigenes sp. nov., a novel plant tumorigenic bacterium isolated from cane gall tumors on thornless blackberry.</title>
        <authorList>
            <person name="Kuzmanovi N."/>
            <person name="Smalla K."/>
            <person name="Gronow S."/>
            <person name="PuBawska J."/>
        </authorList>
    </citation>
    <scope>NUCLEOTIDE SEQUENCE [LARGE SCALE GENOMIC DNA]</scope>
    <source>
        <strain evidence="3 4">CCBAU 85046</strain>
    </source>
</reference>
<dbReference type="AlphaFoldDB" id="A0A2W4DH41"/>
<sequence length="418" mass="45477">MYRRQQGRNGMHTATRFSILLLFASLASCAGHPKGVMTPVAVSAQSPSASKVEMLVATSRLATDNPATMFGGERAPKPSLDDITISIPPDAARKVGEVQWPKKLPPNPKTDFAVTSVKPMTSAQEGLAWFKTQRNGAHALVFIHGFNNTYEDAVFRFAQIVHDSGAEVAPIMFTWPSRARLLDYVYDKESTNYSRTALENTFRYLARDPNVKDITVLAHSMGTWLAMESLRQMAIRDGRVDPKIVNVVLASPDIDVDVFARQFVELGDHRPKFTIFVSQDDRALSASRLISGDIDRVGSIDPTKEPYKTKLERAGINVIDLTKVKTEDSMRHGKFAESPEIVQLIGRRLARGQTLTGSDIGLVQGATAVIAGTAGAVGNVASKVVTAPMDAATGEKRQPKGQELDSILNSEASPSLTN</sequence>
<evidence type="ECO:0000256" key="1">
    <source>
        <dbReference type="SAM" id="MobiDB-lite"/>
    </source>
</evidence>
<dbReference type="InterPro" id="IPR014586">
    <property type="entry name" value="UCP033909"/>
</dbReference>
<feature type="compositionally biased region" description="Polar residues" evidence="1">
    <location>
        <begin position="407"/>
        <end position="418"/>
    </location>
</feature>
<evidence type="ECO:0000313" key="4">
    <source>
        <dbReference type="Proteomes" id="UP000248925"/>
    </source>
</evidence>
<accession>A0A2W4DH41</accession>
<dbReference type="Pfam" id="PF05990">
    <property type="entry name" value="DUF900"/>
    <property type="match status" value="1"/>
</dbReference>
<comment type="caution">
    <text evidence="3">The sequence shown here is derived from an EMBL/GenBank/DDBJ whole genome shotgun (WGS) entry which is preliminary data.</text>
</comment>
<dbReference type="Gene3D" id="3.40.50.1820">
    <property type="entry name" value="alpha/beta hydrolase"/>
    <property type="match status" value="1"/>
</dbReference>
<dbReference type="PANTHER" id="PTHR36513">
    <property type="entry name" value="ABC TRANSMEMBRANE TYPE-1 DOMAIN-CONTAINING PROTEIN"/>
    <property type="match status" value="1"/>
</dbReference>
<keyword evidence="4" id="KW-1185">Reference proteome</keyword>
<dbReference type="EMBL" id="PCDP01000013">
    <property type="protein sequence ID" value="PZM15754.1"/>
    <property type="molecule type" value="Genomic_DNA"/>
</dbReference>
<dbReference type="SUPFAM" id="SSF53474">
    <property type="entry name" value="alpha/beta-Hydrolases"/>
    <property type="match status" value="1"/>
</dbReference>
<feature type="signal peptide" evidence="2">
    <location>
        <begin position="1"/>
        <end position="30"/>
    </location>
</feature>
<dbReference type="InterPro" id="IPR010297">
    <property type="entry name" value="DUF900_hydrolase"/>
</dbReference>
<name>A0A2W4DH41_9HYPH</name>
<dbReference type="InterPro" id="IPR029058">
    <property type="entry name" value="AB_hydrolase_fold"/>
</dbReference>
<dbReference type="PROSITE" id="PS51257">
    <property type="entry name" value="PROKAR_LIPOPROTEIN"/>
    <property type="match status" value="1"/>
</dbReference>
<organism evidence="3 4">
    <name type="scientific">Rhizobium tubonense</name>
    <dbReference type="NCBI Taxonomy" id="484088"/>
    <lineage>
        <taxon>Bacteria</taxon>
        <taxon>Pseudomonadati</taxon>
        <taxon>Pseudomonadota</taxon>
        <taxon>Alphaproteobacteria</taxon>
        <taxon>Hyphomicrobiales</taxon>
        <taxon>Rhizobiaceae</taxon>
        <taxon>Rhizobium/Agrobacterium group</taxon>
        <taxon>Rhizobium</taxon>
    </lineage>
</organism>